<dbReference type="SUPFAM" id="SSF56176">
    <property type="entry name" value="FAD-binding/transporter-associated domain-like"/>
    <property type="match status" value="1"/>
</dbReference>
<dbReference type="InterPro" id="IPR016166">
    <property type="entry name" value="FAD-bd_PCMH"/>
</dbReference>
<dbReference type="GO" id="GO:0016491">
    <property type="term" value="F:oxidoreductase activity"/>
    <property type="evidence" value="ECO:0007669"/>
    <property type="project" value="UniProtKB-KW"/>
</dbReference>
<comment type="cofactor">
    <cofactor evidence="1">
        <name>FAD</name>
        <dbReference type="ChEBI" id="CHEBI:57692"/>
    </cofactor>
</comment>
<evidence type="ECO:0000256" key="3">
    <source>
        <dbReference type="ARBA" id="ARBA00022630"/>
    </source>
</evidence>
<evidence type="ECO:0000313" key="10">
    <source>
        <dbReference type="Proteomes" id="UP001295423"/>
    </source>
</evidence>
<evidence type="ECO:0000256" key="1">
    <source>
        <dbReference type="ARBA" id="ARBA00001974"/>
    </source>
</evidence>
<evidence type="ECO:0000259" key="8">
    <source>
        <dbReference type="PROSITE" id="PS51387"/>
    </source>
</evidence>
<keyword evidence="10" id="KW-1185">Reference proteome</keyword>
<comment type="caution">
    <text evidence="9">The sequence shown here is derived from an EMBL/GenBank/DDBJ whole genome shotgun (WGS) entry which is preliminary data.</text>
</comment>
<dbReference type="InterPro" id="IPR006094">
    <property type="entry name" value="Oxid_FAD_bind_N"/>
</dbReference>
<sequence>MASSSLSSQSAAHETDSLLETPQTDNLLRNSSNQRRNPYGIILSAFLLAMMALVALFFFNILPYKPPNTDIVGSQLLQLSLHMQGRVVFPEDADFGDASKVWREDVVANNPPLAIIEAFSESDVQLAMPVLARLFRLHDIPFRIRSGGHNKAGFSTTGGGIILSLKQMRNVELLKNNDYDSNELQGDILTPHPTTKTVVASVQPGATVEVVLDNLLEQEGAGGTVGICGNVAEGGFVLGGGIGFMSRSLGLGIDNVLSFRIVLYDGTIVTANAESHPDLFFALRGAGSGNYGVVTEMEYKYFHPMPREQRSRMVIIPIEDFASFLYNLGKSPPSREFMSIFGVSPDSATALMSWFSADPERIDESEDRFQEEIAPLLPASSYEQVPYAYFDWADGTHDFSDKPGYTDHLYAVQVWQGFLMPANNTRAVWDEIVSLIQHIVEECPDVHPDIELWGGAISDTPHNETAFAYRDALFNVGVQLYVTKEAYKEQFEYELNKVNQWWPSVAQYLEGAYVNYPMNSLGDDEYPRLYWGNHLERLVHVKRQYDPLNIFRYEQSMPVAVT</sequence>
<evidence type="ECO:0000256" key="4">
    <source>
        <dbReference type="ARBA" id="ARBA00022827"/>
    </source>
</evidence>
<gene>
    <name evidence="9" type="ORF">CYCCA115_LOCUS21715</name>
</gene>
<dbReference type="AlphaFoldDB" id="A0AAD2JN17"/>
<dbReference type="InterPro" id="IPR036318">
    <property type="entry name" value="FAD-bd_PCMH-like_sf"/>
</dbReference>
<evidence type="ECO:0000256" key="2">
    <source>
        <dbReference type="ARBA" id="ARBA00005466"/>
    </source>
</evidence>
<dbReference type="PANTHER" id="PTHR42973:SF39">
    <property type="entry name" value="FAD-BINDING PCMH-TYPE DOMAIN-CONTAINING PROTEIN"/>
    <property type="match status" value="1"/>
</dbReference>
<reference evidence="9" key="1">
    <citation type="submission" date="2023-08" db="EMBL/GenBank/DDBJ databases">
        <authorList>
            <person name="Audoor S."/>
            <person name="Bilcke G."/>
        </authorList>
    </citation>
    <scope>NUCLEOTIDE SEQUENCE</scope>
</reference>
<dbReference type="InterPro" id="IPR050416">
    <property type="entry name" value="FAD-linked_Oxidoreductase"/>
</dbReference>
<evidence type="ECO:0000256" key="6">
    <source>
        <dbReference type="SAM" id="MobiDB-lite"/>
    </source>
</evidence>
<dbReference type="PANTHER" id="PTHR42973">
    <property type="entry name" value="BINDING OXIDOREDUCTASE, PUTATIVE (AFU_ORTHOLOGUE AFUA_1G17690)-RELATED"/>
    <property type="match status" value="1"/>
</dbReference>
<dbReference type="Gene3D" id="3.40.462.20">
    <property type="match status" value="1"/>
</dbReference>
<dbReference type="InterPro" id="IPR016169">
    <property type="entry name" value="FAD-bd_PCMH_sub2"/>
</dbReference>
<accession>A0AAD2JN17</accession>
<feature type="transmembrane region" description="Helical" evidence="7">
    <location>
        <begin position="39"/>
        <end position="62"/>
    </location>
</feature>
<protein>
    <recommendedName>
        <fullName evidence="8">FAD-binding PCMH-type domain-containing protein</fullName>
    </recommendedName>
</protein>
<dbReference type="Pfam" id="PF08031">
    <property type="entry name" value="BBE"/>
    <property type="match status" value="1"/>
</dbReference>
<evidence type="ECO:0000256" key="5">
    <source>
        <dbReference type="ARBA" id="ARBA00023002"/>
    </source>
</evidence>
<organism evidence="9 10">
    <name type="scientific">Cylindrotheca closterium</name>
    <dbReference type="NCBI Taxonomy" id="2856"/>
    <lineage>
        <taxon>Eukaryota</taxon>
        <taxon>Sar</taxon>
        <taxon>Stramenopiles</taxon>
        <taxon>Ochrophyta</taxon>
        <taxon>Bacillariophyta</taxon>
        <taxon>Bacillariophyceae</taxon>
        <taxon>Bacillariophycidae</taxon>
        <taxon>Bacillariales</taxon>
        <taxon>Bacillariaceae</taxon>
        <taxon>Cylindrotheca</taxon>
    </lineage>
</organism>
<dbReference type="Pfam" id="PF01565">
    <property type="entry name" value="FAD_binding_4"/>
    <property type="match status" value="1"/>
</dbReference>
<dbReference type="InterPro" id="IPR016167">
    <property type="entry name" value="FAD-bd_PCMH_sub1"/>
</dbReference>
<keyword evidence="7" id="KW-0472">Membrane</keyword>
<dbReference type="Gene3D" id="3.30.43.10">
    <property type="entry name" value="Uridine Diphospho-n-acetylenolpyruvylglucosamine Reductase, domain 2"/>
    <property type="match status" value="1"/>
</dbReference>
<dbReference type="Proteomes" id="UP001295423">
    <property type="component" value="Unassembled WGS sequence"/>
</dbReference>
<proteinExistence type="inferred from homology"/>
<dbReference type="InterPro" id="IPR012951">
    <property type="entry name" value="BBE"/>
</dbReference>
<keyword evidence="4" id="KW-0274">FAD</keyword>
<feature type="compositionally biased region" description="Low complexity" evidence="6">
    <location>
        <begin position="1"/>
        <end position="12"/>
    </location>
</feature>
<dbReference type="Gene3D" id="3.30.465.10">
    <property type="match status" value="1"/>
</dbReference>
<keyword evidence="3" id="KW-0285">Flavoprotein</keyword>
<keyword evidence="5" id="KW-0560">Oxidoreductase</keyword>
<keyword evidence="7" id="KW-0812">Transmembrane</keyword>
<name>A0AAD2JN17_9STRA</name>
<comment type="similarity">
    <text evidence="2">Belongs to the oxygen-dependent FAD-linked oxidoreductase family.</text>
</comment>
<feature type="domain" description="FAD-binding PCMH-type" evidence="8">
    <location>
        <begin position="108"/>
        <end position="304"/>
    </location>
</feature>
<dbReference type="EMBL" id="CAKOGP040002258">
    <property type="protein sequence ID" value="CAJ1966132.1"/>
    <property type="molecule type" value="Genomic_DNA"/>
</dbReference>
<keyword evidence="7" id="KW-1133">Transmembrane helix</keyword>
<dbReference type="GO" id="GO:0071949">
    <property type="term" value="F:FAD binding"/>
    <property type="evidence" value="ECO:0007669"/>
    <property type="project" value="InterPro"/>
</dbReference>
<dbReference type="PROSITE" id="PS51387">
    <property type="entry name" value="FAD_PCMH"/>
    <property type="match status" value="1"/>
</dbReference>
<evidence type="ECO:0000313" key="9">
    <source>
        <dbReference type="EMBL" id="CAJ1966132.1"/>
    </source>
</evidence>
<evidence type="ECO:0000256" key="7">
    <source>
        <dbReference type="SAM" id="Phobius"/>
    </source>
</evidence>
<feature type="region of interest" description="Disordered" evidence="6">
    <location>
        <begin position="1"/>
        <end position="31"/>
    </location>
</feature>